<feature type="transmembrane region" description="Helical" evidence="1">
    <location>
        <begin position="66"/>
        <end position="85"/>
    </location>
</feature>
<evidence type="ECO:0000313" key="2">
    <source>
        <dbReference type="EMBL" id="QFT26907.1"/>
    </source>
</evidence>
<name>A0A5P9CMD3_9VIBR</name>
<proteinExistence type="predicted"/>
<feature type="transmembrane region" description="Helical" evidence="1">
    <location>
        <begin position="27"/>
        <end position="46"/>
    </location>
</feature>
<dbReference type="EMBL" id="CP045350">
    <property type="protein sequence ID" value="QFT26907.1"/>
    <property type="molecule type" value="Genomic_DNA"/>
</dbReference>
<dbReference type="InterPro" id="IPR021318">
    <property type="entry name" value="DUF2919"/>
</dbReference>
<feature type="transmembrane region" description="Helical" evidence="1">
    <location>
        <begin position="97"/>
        <end position="114"/>
    </location>
</feature>
<keyword evidence="1" id="KW-1133">Transmembrane helix</keyword>
<keyword evidence="1" id="KW-0472">Membrane</keyword>
<sequence length="163" mass="18852">MIINSYDVIVRYSLEQYDKHGFLKAPLWLWLGWLFLAKAWVIFILAGASRENGAQILDIIYPDHALFYLDLGMGLPSLALMWAIGLRSPDRGWVSKILSVAKPITLLIISGQFSQTVYHVYLEHGVFQWSSAITLVILLWFMLYTYNSRHVRESLRHQPKITN</sequence>
<dbReference type="Proteomes" id="UP000326936">
    <property type="component" value="Chromosome"/>
</dbReference>
<feature type="transmembrane region" description="Helical" evidence="1">
    <location>
        <begin position="126"/>
        <end position="146"/>
    </location>
</feature>
<dbReference type="Pfam" id="PF11143">
    <property type="entry name" value="DUF2919"/>
    <property type="match status" value="1"/>
</dbReference>
<accession>A0A5P9CMD3</accession>
<dbReference type="AlphaFoldDB" id="A0A5P9CMD3"/>
<reference evidence="2 3" key="1">
    <citation type="submission" date="2019-10" db="EMBL/GenBank/DDBJ databases">
        <title>Complete genome sequence of Vibrio sp. strain THAF100, isolated from non-filtered water from the water column of tank 6 of a marine aquarium containing stony-coral fragments. Water maintained at 26 degree C.</title>
        <authorList>
            <person name="Ruckert C."/>
            <person name="Franco A."/>
            <person name="Kalinowski J."/>
            <person name="Glaeser S."/>
        </authorList>
    </citation>
    <scope>NUCLEOTIDE SEQUENCE [LARGE SCALE GENOMIC DNA]</scope>
    <source>
        <strain evidence="2 3">THAF100</strain>
    </source>
</reference>
<evidence type="ECO:0000256" key="1">
    <source>
        <dbReference type="SAM" id="Phobius"/>
    </source>
</evidence>
<keyword evidence="3" id="KW-1185">Reference proteome</keyword>
<organism evidence="2 3">
    <name type="scientific">Vibrio aquimaris</name>
    <dbReference type="NCBI Taxonomy" id="2587862"/>
    <lineage>
        <taxon>Bacteria</taxon>
        <taxon>Pseudomonadati</taxon>
        <taxon>Pseudomonadota</taxon>
        <taxon>Gammaproteobacteria</taxon>
        <taxon>Vibrionales</taxon>
        <taxon>Vibrionaceae</taxon>
        <taxon>Vibrio</taxon>
    </lineage>
</organism>
<dbReference type="KEGG" id="vaq:FIV01_10740"/>
<gene>
    <name evidence="2" type="primary">yfeZ</name>
    <name evidence="2" type="ORF">FIV01_10740</name>
</gene>
<evidence type="ECO:0000313" key="3">
    <source>
        <dbReference type="Proteomes" id="UP000326936"/>
    </source>
</evidence>
<protein>
    <submittedName>
        <fullName evidence="2">Inner membrane protein YfeZ</fullName>
    </submittedName>
</protein>
<keyword evidence="1" id="KW-0812">Transmembrane</keyword>